<keyword evidence="1" id="KW-0378">Hydrolase</keyword>
<sequence length="310" mass="33695">MSSTPDQLFAGAKELPHKHLAGGMYFGEGPQYHNGLLYLSDMTGRRIYTVDPSSGEKQLLIKVENQPNGMGFAPDGSLIYSSMFDGKLHRFKDGKIELYADMSHAMTGYCGDMVIDHAGRVYMDDVGARVLHGEKPKAGRLLIVETDGTVKIAAEDLVFPNAIMINGSGQSLIVAETFARQLSKFDIGDGGKLHNRRVIWTPPPVTSAHDPNGIFSIDGGCIDGEDGMWLSMLSYERFIRLDAQGNITHQIKVDGHATACTLGGEDGKTLYLVTNKAPSDETFFDGMVNKRTKCTVSTARVDIARGGAFL</sequence>
<evidence type="ECO:0000313" key="4">
    <source>
        <dbReference type="Proteomes" id="UP001194746"/>
    </source>
</evidence>
<dbReference type="InterPro" id="IPR051262">
    <property type="entry name" value="SMP-30/CGR1_Lactonase"/>
</dbReference>
<accession>A0AAD4CXA1</accession>
<evidence type="ECO:0000256" key="1">
    <source>
        <dbReference type="ARBA" id="ARBA00022801"/>
    </source>
</evidence>
<dbReference type="GO" id="GO:0016787">
    <property type="term" value="F:hydrolase activity"/>
    <property type="evidence" value="ECO:0007669"/>
    <property type="project" value="UniProtKB-KW"/>
</dbReference>
<dbReference type="EMBL" id="VCAU01000007">
    <property type="protein sequence ID" value="KAF9893493.1"/>
    <property type="molecule type" value="Genomic_DNA"/>
</dbReference>
<protein>
    <recommendedName>
        <fullName evidence="2">SMP-30/Gluconolactonase/LRE-like region domain-containing protein</fullName>
    </recommendedName>
</protein>
<dbReference type="SUPFAM" id="SSF63829">
    <property type="entry name" value="Calcium-dependent phosphotriesterase"/>
    <property type="match status" value="1"/>
</dbReference>
<comment type="caution">
    <text evidence="3">The sequence shown here is derived from an EMBL/GenBank/DDBJ whole genome shotgun (WGS) entry which is preliminary data.</text>
</comment>
<name>A0AAD4CXA1_ASPNN</name>
<dbReference type="PANTHER" id="PTHR47572:SF4">
    <property type="entry name" value="LACTONASE DRP35"/>
    <property type="match status" value="1"/>
</dbReference>
<reference evidence="3" key="2">
    <citation type="submission" date="2020-02" db="EMBL/GenBank/DDBJ databases">
        <authorList>
            <person name="Gilchrist C.L.M."/>
            <person name="Chooi Y.-H."/>
        </authorList>
    </citation>
    <scope>NUCLEOTIDE SEQUENCE</scope>
    <source>
        <strain evidence="3">MST-FP2251</strain>
    </source>
</reference>
<dbReference type="InterPro" id="IPR013658">
    <property type="entry name" value="SGL"/>
</dbReference>
<organism evidence="3 4">
    <name type="scientific">Aspergillus nanangensis</name>
    <dbReference type="NCBI Taxonomy" id="2582783"/>
    <lineage>
        <taxon>Eukaryota</taxon>
        <taxon>Fungi</taxon>
        <taxon>Dikarya</taxon>
        <taxon>Ascomycota</taxon>
        <taxon>Pezizomycotina</taxon>
        <taxon>Eurotiomycetes</taxon>
        <taxon>Eurotiomycetidae</taxon>
        <taxon>Eurotiales</taxon>
        <taxon>Aspergillaceae</taxon>
        <taxon>Aspergillus</taxon>
        <taxon>Aspergillus subgen. Circumdati</taxon>
    </lineage>
</organism>
<dbReference type="InterPro" id="IPR011042">
    <property type="entry name" value="6-blade_b-propeller_TolB-like"/>
</dbReference>
<dbReference type="Gene3D" id="2.120.10.30">
    <property type="entry name" value="TolB, C-terminal domain"/>
    <property type="match status" value="1"/>
</dbReference>
<dbReference type="PANTHER" id="PTHR47572">
    <property type="entry name" value="LIPOPROTEIN-RELATED"/>
    <property type="match status" value="1"/>
</dbReference>
<reference evidence="3" key="1">
    <citation type="journal article" date="2019" name="Beilstein J. Org. Chem.">
        <title>Nanangenines: drimane sesquiterpenoids as the dominant metabolite cohort of a novel Australian fungus, Aspergillus nanangensis.</title>
        <authorList>
            <person name="Lacey H.J."/>
            <person name="Gilchrist C.L.M."/>
            <person name="Crombie A."/>
            <person name="Kalaitzis J.A."/>
            <person name="Vuong D."/>
            <person name="Rutledge P.J."/>
            <person name="Turner P."/>
            <person name="Pitt J.I."/>
            <person name="Lacey E."/>
            <person name="Chooi Y.H."/>
            <person name="Piggott A.M."/>
        </authorList>
    </citation>
    <scope>NUCLEOTIDE SEQUENCE</scope>
    <source>
        <strain evidence="3">MST-FP2251</strain>
    </source>
</reference>
<dbReference type="Pfam" id="PF08450">
    <property type="entry name" value="SGL"/>
    <property type="match status" value="1"/>
</dbReference>
<feature type="domain" description="SMP-30/Gluconolactonase/LRE-like region" evidence="2">
    <location>
        <begin position="26"/>
        <end position="274"/>
    </location>
</feature>
<evidence type="ECO:0000259" key="2">
    <source>
        <dbReference type="Pfam" id="PF08450"/>
    </source>
</evidence>
<proteinExistence type="predicted"/>
<gene>
    <name evidence="3" type="ORF">FE257_010805</name>
</gene>
<dbReference type="AlphaFoldDB" id="A0AAD4CXA1"/>
<evidence type="ECO:0000313" key="3">
    <source>
        <dbReference type="EMBL" id="KAF9893493.1"/>
    </source>
</evidence>
<dbReference type="Proteomes" id="UP001194746">
    <property type="component" value="Unassembled WGS sequence"/>
</dbReference>
<keyword evidence="4" id="KW-1185">Reference proteome</keyword>